<organism evidence="4 5">
    <name type="scientific">Lachancea thermotolerans (strain ATCC 56472 / CBS 6340 / NRRL Y-8284)</name>
    <name type="common">Yeast</name>
    <name type="synonym">Kluyveromyces thermotolerans</name>
    <dbReference type="NCBI Taxonomy" id="559295"/>
    <lineage>
        <taxon>Eukaryota</taxon>
        <taxon>Fungi</taxon>
        <taxon>Dikarya</taxon>
        <taxon>Ascomycota</taxon>
        <taxon>Saccharomycotina</taxon>
        <taxon>Saccharomycetes</taxon>
        <taxon>Saccharomycetales</taxon>
        <taxon>Saccharomycetaceae</taxon>
        <taxon>Lachancea</taxon>
    </lineage>
</organism>
<protein>
    <submittedName>
        <fullName evidence="4">KLTH0C09834p</fullName>
    </submittedName>
</protein>
<dbReference type="PANTHER" id="PTHR13275:SF4">
    <property type="entry name" value="VACUOLAR PROTEIN SORTING-ASSOCIATED PROTEIN 72 HOMOLOG"/>
    <property type="match status" value="1"/>
</dbReference>
<evidence type="ECO:0000259" key="3">
    <source>
        <dbReference type="SMART" id="SM00993"/>
    </source>
</evidence>
<dbReference type="GeneID" id="8291526"/>
<dbReference type="PANTHER" id="PTHR13275">
    <property type="entry name" value="YL-1 PROTEIN TRANSCRIPTION FACTOR-LIKE 1"/>
    <property type="match status" value="1"/>
</dbReference>
<dbReference type="STRING" id="559295.C5DEJ7"/>
<dbReference type="InterPro" id="IPR013272">
    <property type="entry name" value="Vps72/YL1_C"/>
</dbReference>
<dbReference type="HOGENOM" id="CLU_018782_0_0_1"/>
<dbReference type="OMA" id="CQYFDPK"/>
<feature type="region of interest" description="Disordered" evidence="2">
    <location>
        <begin position="261"/>
        <end position="503"/>
    </location>
</feature>
<feature type="compositionally biased region" description="Basic and acidic residues" evidence="2">
    <location>
        <begin position="24"/>
        <end position="39"/>
    </location>
</feature>
<dbReference type="Proteomes" id="UP000002036">
    <property type="component" value="Chromosome C"/>
</dbReference>
<feature type="region of interest" description="Disordered" evidence="2">
    <location>
        <begin position="1"/>
        <end position="138"/>
    </location>
</feature>
<feature type="compositionally biased region" description="Basic residues" evidence="2">
    <location>
        <begin position="261"/>
        <end position="276"/>
    </location>
</feature>
<dbReference type="EMBL" id="CU928167">
    <property type="protein sequence ID" value="CAR22208.1"/>
    <property type="molecule type" value="Genomic_DNA"/>
</dbReference>
<evidence type="ECO:0000256" key="1">
    <source>
        <dbReference type="ARBA" id="ARBA00006832"/>
    </source>
</evidence>
<feature type="domain" description="Vps72/YL1 C-terminal" evidence="3">
    <location>
        <begin position="622"/>
        <end position="651"/>
    </location>
</feature>
<dbReference type="InterPro" id="IPR046757">
    <property type="entry name" value="YL1_N"/>
</dbReference>
<evidence type="ECO:0000313" key="4">
    <source>
        <dbReference type="EMBL" id="CAR22208.1"/>
    </source>
</evidence>
<accession>C5DEJ7</accession>
<reference evidence="4 5" key="1">
    <citation type="journal article" date="2009" name="Genome Res.">
        <title>Comparative genomics of protoploid Saccharomycetaceae.</title>
        <authorList>
            <consortium name="The Genolevures Consortium"/>
            <person name="Souciet J.-L."/>
            <person name="Dujon B."/>
            <person name="Gaillardin C."/>
            <person name="Johnston M."/>
            <person name="Baret P.V."/>
            <person name="Cliften P."/>
            <person name="Sherman D.J."/>
            <person name="Weissenbach J."/>
            <person name="Westhof E."/>
            <person name="Wincker P."/>
            <person name="Jubin C."/>
            <person name="Poulain J."/>
            <person name="Barbe V."/>
            <person name="Segurens B."/>
            <person name="Artiguenave F."/>
            <person name="Anthouard V."/>
            <person name="Vacherie B."/>
            <person name="Val M.-E."/>
            <person name="Fulton R.S."/>
            <person name="Minx P."/>
            <person name="Wilson R."/>
            <person name="Durrens P."/>
            <person name="Jean G."/>
            <person name="Marck C."/>
            <person name="Martin T."/>
            <person name="Nikolski M."/>
            <person name="Rolland T."/>
            <person name="Seret M.-L."/>
            <person name="Casaregola S."/>
            <person name="Despons L."/>
            <person name="Fairhead C."/>
            <person name="Fischer G."/>
            <person name="Lafontaine I."/>
            <person name="Leh V."/>
            <person name="Lemaire M."/>
            <person name="de Montigny J."/>
            <person name="Neuveglise C."/>
            <person name="Thierry A."/>
            <person name="Blanc-Lenfle I."/>
            <person name="Bleykasten C."/>
            <person name="Diffels J."/>
            <person name="Fritsch E."/>
            <person name="Frangeul L."/>
            <person name="Goeffon A."/>
            <person name="Jauniaux N."/>
            <person name="Kachouri-Lafond R."/>
            <person name="Payen C."/>
            <person name="Potier S."/>
            <person name="Pribylova L."/>
            <person name="Ozanne C."/>
            <person name="Richard G.-F."/>
            <person name="Sacerdot C."/>
            <person name="Straub M.-L."/>
            <person name="Talla E."/>
        </authorList>
    </citation>
    <scope>NUCLEOTIDE SEQUENCE [LARGE SCALE GENOMIC DNA]</scope>
    <source>
        <strain evidence="5">ATCC 56472 / CBS 6340 / NRRL Y-8284</strain>
    </source>
</reference>
<feature type="compositionally biased region" description="Polar residues" evidence="2">
    <location>
        <begin position="427"/>
        <end position="445"/>
    </location>
</feature>
<feature type="compositionally biased region" description="Basic residues" evidence="2">
    <location>
        <begin position="97"/>
        <end position="114"/>
    </location>
</feature>
<dbReference type="AlphaFoldDB" id="C5DEJ7"/>
<keyword evidence="5" id="KW-1185">Reference proteome</keyword>
<feature type="compositionally biased region" description="Basic and acidic residues" evidence="2">
    <location>
        <begin position="351"/>
        <end position="398"/>
    </location>
</feature>
<proteinExistence type="inferred from homology"/>
<dbReference type="Pfam" id="PF08265">
    <property type="entry name" value="YL1_C"/>
    <property type="match status" value="1"/>
</dbReference>
<dbReference type="RefSeq" id="XP_002552646.1">
    <property type="nucleotide sequence ID" value="XM_002552600.1"/>
</dbReference>
<dbReference type="OrthoDB" id="49520at2759"/>
<feature type="compositionally biased region" description="Polar residues" evidence="2">
    <location>
        <begin position="462"/>
        <end position="481"/>
    </location>
</feature>
<dbReference type="InParanoid" id="C5DEJ7"/>
<feature type="compositionally biased region" description="Acidic residues" evidence="2">
    <location>
        <begin position="490"/>
        <end position="499"/>
    </location>
</feature>
<feature type="compositionally biased region" description="Acidic residues" evidence="2">
    <location>
        <begin position="69"/>
        <end position="89"/>
    </location>
</feature>
<dbReference type="FunCoup" id="C5DEJ7">
    <property type="interactions" value="118"/>
</dbReference>
<dbReference type="SMART" id="SM00993">
    <property type="entry name" value="YL1_C"/>
    <property type="match status" value="1"/>
</dbReference>
<feature type="compositionally biased region" description="Basic and acidic residues" evidence="2">
    <location>
        <begin position="302"/>
        <end position="312"/>
    </location>
</feature>
<feature type="compositionally biased region" description="Acidic residues" evidence="2">
    <location>
        <begin position="40"/>
        <end position="59"/>
    </location>
</feature>
<comment type="similarity">
    <text evidence="1">Belongs to the VPS72/YL1 family.</text>
</comment>
<dbReference type="KEGG" id="lth:KLTH0C09834g"/>
<evidence type="ECO:0000313" key="5">
    <source>
        <dbReference type="Proteomes" id="UP000002036"/>
    </source>
</evidence>
<gene>
    <name evidence="4" type="ordered locus">KLTH0C09834g</name>
</gene>
<dbReference type="GO" id="GO:0005634">
    <property type="term" value="C:nucleus"/>
    <property type="evidence" value="ECO:0007669"/>
    <property type="project" value="TreeGrafter"/>
</dbReference>
<evidence type="ECO:0000256" key="2">
    <source>
        <dbReference type="SAM" id="MobiDB-lite"/>
    </source>
</evidence>
<name>C5DEJ7_LACTC</name>
<dbReference type="eggNOG" id="KOG2897">
    <property type="taxonomic scope" value="Eukaryota"/>
</dbReference>
<sequence length="697" mass="79581">MTDSGEMLMASRSRRSNAGNKMQKLIDQERQELQERTAALDEDEINLLFQEEEGDEEFTADDKRRKDDDEVFSNSEDESDAEDDEEEGERELQQQERKKRKLSQKKKIPVVKKRPNIETAAKPQYEQPKAESLLLGSRRTSKRSSVVANKLQVYEKLAKAEKKRVQIQDRLRKSKANLAYVELTQEDRLRQAEETEKINLQSLNKFKEEEIYKKETRIALQLRKKAKFAMGEIMIRINTLGWRLTPLMEVEDRQFWEQQLSKRHKKKKKYTRRKKDKSTEAVSEGSKTVPDGTKETNQSPENEGKRETEHSKQPLPADSDSSDKLIAPKLEDSKLEETETMSAAEESPEPAEMKINEKGSHEDKTINEESDAVHEQTGSDHKDHDQSTNSESKFEIPNKTEFAAENGEHTDVASRAGTPNALPIEELQSSPVLSTEENENKSLPKQVSFAAENEVTKFDSSEPANTVPSREQSVESELSRQTSKEPTEQDEKDETDASEIYEGPEQLVGRNFITLYAYPEENPKVHDVRPYIFGPQWMQPLNSRSEDVETIAKIYNNQDESNWSDVGSSLIPDLSALEKFPAFGEYDKKLSTEVAEETDTRLQLEIKTPAPAGVFLPNGIRKKCLITNRDCQYFDPKNGVPYADVEAYKTVQELQDPIGDGGSEEEPRPQYKWFGFARGGIFLDVRQKPAKGVPEGF</sequence>
<dbReference type="Pfam" id="PF05764">
    <property type="entry name" value="YL1"/>
    <property type="match status" value="1"/>
</dbReference>